<comment type="caution">
    <text evidence="11">The sequence shown here is derived from an EMBL/GenBank/DDBJ whole genome shotgun (WGS) entry which is preliminary data.</text>
</comment>
<dbReference type="SUPFAM" id="SSF54821">
    <property type="entry name" value="Ribosomal protein S3 C-terminal domain"/>
    <property type="match status" value="1"/>
</dbReference>
<keyword evidence="3 8" id="KW-0694">RNA-binding</keyword>
<evidence type="ECO:0000256" key="7">
    <source>
        <dbReference type="ARBA" id="ARBA00035257"/>
    </source>
</evidence>
<evidence type="ECO:0000256" key="2">
    <source>
        <dbReference type="ARBA" id="ARBA00022730"/>
    </source>
</evidence>
<evidence type="ECO:0000313" key="11">
    <source>
        <dbReference type="EMBL" id="OGN28006.1"/>
    </source>
</evidence>
<keyword evidence="4 8" id="KW-0689">Ribosomal protein</keyword>
<dbReference type="NCBIfam" id="TIGR01009">
    <property type="entry name" value="rpsC_bact"/>
    <property type="match status" value="1"/>
</dbReference>
<dbReference type="Gene3D" id="3.30.300.20">
    <property type="match status" value="1"/>
</dbReference>
<name>A0A1F8GTP5_9BACT</name>
<dbReference type="PROSITE" id="PS00548">
    <property type="entry name" value="RIBOSOMAL_S3"/>
    <property type="match status" value="1"/>
</dbReference>
<evidence type="ECO:0000256" key="1">
    <source>
        <dbReference type="ARBA" id="ARBA00010761"/>
    </source>
</evidence>
<dbReference type="GO" id="GO:0003735">
    <property type="term" value="F:structural constituent of ribosome"/>
    <property type="evidence" value="ECO:0007669"/>
    <property type="project" value="InterPro"/>
</dbReference>
<dbReference type="Pfam" id="PF07650">
    <property type="entry name" value="KH_2"/>
    <property type="match status" value="1"/>
</dbReference>
<dbReference type="AlphaFoldDB" id="A0A1F8GTP5"/>
<dbReference type="PANTHER" id="PTHR11760:SF19">
    <property type="entry name" value="SMALL RIBOSOMAL SUBUNIT PROTEIN US3C"/>
    <property type="match status" value="1"/>
</dbReference>
<keyword evidence="5 8" id="KW-0687">Ribonucleoprotein</keyword>
<evidence type="ECO:0000256" key="6">
    <source>
        <dbReference type="ARBA" id="ARBA00024998"/>
    </source>
</evidence>
<dbReference type="InterPro" id="IPR001351">
    <property type="entry name" value="Ribosomal_uS3_C"/>
</dbReference>
<proteinExistence type="inferred from homology"/>
<dbReference type="InterPro" id="IPR018280">
    <property type="entry name" value="Ribosomal_uS3_CS"/>
</dbReference>
<evidence type="ECO:0000256" key="5">
    <source>
        <dbReference type="ARBA" id="ARBA00023274"/>
    </source>
</evidence>
<dbReference type="InterPro" id="IPR005704">
    <property type="entry name" value="Ribosomal_uS3_bac-typ"/>
</dbReference>
<evidence type="ECO:0000259" key="10">
    <source>
        <dbReference type="PROSITE" id="PS50823"/>
    </source>
</evidence>
<sequence>MGQKISPISLRTGIQKDWLSRWFGGRKYIPYLKDDLKVRSFLEKKLRGMSVADIQIERGTDTLNIIITTARPGLIIGRGGTGIEDLKKSVQRLLKKKIAVRLEVQEIKYPELSAAVMAESMVEQIEKRIPFRRIMKMTLQKMMSNKQVKGAKLQMGGRLDGAEIARSEHLEEGNLPLQTLRADIDFAKATAHTTYGTIGIKVWIYKGEKFEDARNGGER</sequence>
<accession>A0A1F8GTP5</accession>
<protein>
    <recommendedName>
        <fullName evidence="7 8">Small ribosomal subunit protein uS3</fullName>
    </recommendedName>
</protein>
<organism evidence="11 12">
    <name type="scientific">Candidatus Yanofskybacteria bacterium RIFCSPLOWO2_01_FULL_49_17</name>
    <dbReference type="NCBI Taxonomy" id="1802700"/>
    <lineage>
        <taxon>Bacteria</taxon>
        <taxon>Candidatus Yanofskyibacteriota</taxon>
    </lineage>
</organism>
<dbReference type="InterPro" id="IPR057258">
    <property type="entry name" value="Ribosomal_uS3"/>
</dbReference>
<dbReference type="GO" id="GO:0022627">
    <property type="term" value="C:cytosolic small ribosomal subunit"/>
    <property type="evidence" value="ECO:0007669"/>
    <property type="project" value="TreeGrafter"/>
</dbReference>
<keyword evidence="2 8" id="KW-0699">rRNA-binding</keyword>
<dbReference type="Proteomes" id="UP000178444">
    <property type="component" value="Unassembled WGS sequence"/>
</dbReference>
<dbReference type="PROSITE" id="PS50823">
    <property type="entry name" value="KH_TYPE_2"/>
    <property type="match status" value="1"/>
</dbReference>
<dbReference type="GO" id="GO:0006412">
    <property type="term" value="P:translation"/>
    <property type="evidence" value="ECO:0007669"/>
    <property type="project" value="UniProtKB-UniRule"/>
</dbReference>
<dbReference type="HAMAP" id="MF_01309_B">
    <property type="entry name" value="Ribosomal_uS3_B"/>
    <property type="match status" value="1"/>
</dbReference>
<evidence type="ECO:0000256" key="9">
    <source>
        <dbReference type="RuleBase" id="RU003624"/>
    </source>
</evidence>
<dbReference type="InterPro" id="IPR036419">
    <property type="entry name" value="Ribosomal_S3_C_sf"/>
</dbReference>
<comment type="subunit">
    <text evidence="8">Part of the 30S ribosomal subunit. Forms a tight complex with proteins S10 and S14.</text>
</comment>
<feature type="domain" description="KH type-2" evidence="10">
    <location>
        <begin position="38"/>
        <end position="108"/>
    </location>
</feature>
<evidence type="ECO:0000256" key="4">
    <source>
        <dbReference type="ARBA" id="ARBA00022980"/>
    </source>
</evidence>
<comment type="function">
    <text evidence="6 8">Binds the lower part of the 30S subunit head. Binds mRNA in the 70S ribosome, positioning it for translation.</text>
</comment>
<dbReference type="InterPro" id="IPR015946">
    <property type="entry name" value="KH_dom-like_a/b"/>
</dbReference>
<reference evidence="11 12" key="1">
    <citation type="journal article" date="2016" name="Nat. Commun.">
        <title>Thousands of microbial genomes shed light on interconnected biogeochemical processes in an aquifer system.</title>
        <authorList>
            <person name="Anantharaman K."/>
            <person name="Brown C.T."/>
            <person name="Hug L.A."/>
            <person name="Sharon I."/>
            <person name="Castelle C.J."/>
            <person name="Probst A.J."/>
            <person name="Thomas B.C."/>
            <person name="Singh A."/>
            <person name="Wilkins M.J."/>
            <person name="Karaoz U."/>
            <person name="Brodie E.L."/>
            <person name="Williams K.H."/>
            <person name="Hubbard S.S."/>
            <person name="Banfield J.F."/>
        </authorList>
    </citation>
    <scope>NUCLEOTIDE SEQUENCE [LARGE SCALE GENOMIC DNA]</scope>
</reference>
<comment type="similarity">
    <text evidence="1 8 9">Belongs to the universal ribosomal protein uS3 family.</text>
</comment>
<dbReference type="Pfam" id="PF00189">
    <property type="entry name" value="Ribosomal_S3_C"/>
    <property type="match status" value="1"/>
</dbReference>
<evidence type="ECO:0000256" key="3">
    <source>
        <dbReference type="ARBA" id="ARBA00022884"/>
    </source>
</evidence>
<gene>
    <name evidence="8" type="primary">rpsC</name>
    <name evidence="11" type="ORF">A2941_03205</name>
</gene>
<dbReference type="SUPFAM" id="SSF54814">
    <property type="entry name" value="Prokaryotic type KH domain (KH-domain type II)"/>
    <property type="match status" value="1"/>
</dbReference>
<dbReference type="PANTHER" id="PTHR11760">
    <property type="entry name" value="30S/40S RIBOSOMAL PROTEIN S3"/>
    <property type="match status" value="1"/>
</dbReference>
<dbReference type="InterPro" id="IPR004044">
    <property type="entry name" value="KH_dom_type_2"/>
</dbReference>
<dbReference type="InterPro" id="IPR009019">
    <property type="entry name" value="KH_sf_prok-type"/>
</dbReference>
<dbReference type="GO" id="GO:0019843">
    <property type="term" value="F:rRNA binding"/>
    <property type="evidence" value="ECO:0007669"/>
    <property type="project" value="UniProtKB-UniRule"/>
</dbReference>
<dbReference type="CDD" id="cd02412">
    <property type="entry name" value="KH-II_30S_S3"/>
    <property type="match status" value="1"/>
</dbReference>
<dbReference type="EMBL" id="MGKO01000004">
    <property type="protein sequence ID" value="OGN28006.1"/>
    <property type="molecule type" value="Genomic_DNA"/>
</dbReference>
<dbReference type="FunFam" id="3.30.300.20:FF:000001">
    <property type="entry name" value="30S ribosomal protein S3"/>
    <property type="match status" value="1"/>
</dbReference>
<dbReference type="Gene3D" id="3.30.1140.32">
    <property type="entry name" value="Ribosomal protein S3, C-terminal domain"/>
    <property type="match status" value="1"/>
</dbReference>
<evidence type="ECO:0000313" key="12">
    <source>
        <dbReference type="Proteomes" id="UP000178444"/>
    </source>
</evidence>
<dbReference type="GO" id="GO:0003729">
    <property type="term" value="F:mRNA binding"/>
    <property type="evidence" value="ECO:0007669"/>
    <property type="project" value="UniProtKB-UniRule"/>
</dbReference>
<evidence type="ECO:0000256" key="8">
    <source>
        <dbReference type="HAMAP-Rule" id="MF_01309"/>
    </source>
</evidence>